<evidence type="ECO:0000256" key="8">
    <source>
        <dbReference type="ARBA" id="ARBA00022723"/>
    </source>
</evidence>
<dbReference type="Pfam" id="PF22191">
    <property type="entry name" value="IBR_1"/>
    <property type="match status" value="1"/>
</dbReference>
<dbReference type="Gene3D" id="1.20.120.1750">
    <property type="match status" value="1"/>
</dbReference>
<evidence type="ECO:0000256" key="2">
    <source>
        <dbReference type="ARBA" id="ARBA00001947"/>
    </source>
</evidence>
<comment type="caution">
    <text evidence="15">The sequence shown here is derived from an EMBL/GenBank/DDBJ whole genome shotgun (WGS) entry which is preliminary data.</text>
</comment>
<dbReference type="InterPro" id="IPR048962">
    <property type="entry name" value="ARIH1-like_UBL"/>
</dbReference>
<evidence type="ECO:0000256" key="10">
    <source>
        <dbReference type="ARBA" id="ARBA00022771"/>
    </source>
</evidence>
<evidence type="ECO:0000259" key="14">
    <source>
        <dbReference type="PROSITE" id="PS51873"/>
    </source>
</evidence>
<feature type="compositionally biased region" description="Basic residues" evidence="13">
    <location>
        <begin position="9"/>
        <end position="18"/>
    </location>
</feature>
<evidence type="ECO:0000256" key="3">
    <source>
        <dbReference type="ARBA" id="ARBA00003976"/>
    </source>
</evidence>
<accession>A0A921R1E0</accession>
<keyword evidence="12" id="KW-0862">Zinc</keyword>
<dbReference type="FunFam" id="1.20.120.1750:FF:000027">
    <property type="entry name" value="RBR-type E3 ubiquitin transferase"/>
    <property type="match status" value="1"/>
</dbReference>
<dbReference type="Pfam" id="PF01485">
    <property type="entry name" value="IBR"/>
    <property type="match status" value="1"/>
</dbReference>
<evidence type="ECO:0000256" key="7">
    <source>
        <dbReference type="ARBA" id="ARBA00022679"/>
    </source>
</evidence>
<evidence type="ECO:0000256" key="11">
    <source>
        <dbReference type="ARBA" id="ARBA00022786"/>
    </source>
</evidence>
<sequence length="600" mass="67354">MSTAEGGKGRGRVRKKRSRDGGEGKNAAGIRCRVDEDYGDGEIDAGKTCRGEQDYGDGEIGAGKRRPFDEDDNDGRTGDDEGTGDCSINCDDESDGGGDSTGQDFIYYYSNDDDDAETEVDDDANAVELAEKRYIVLSQDDIRARQEADTAEVAEVLSVPRGFAAVLLRHYKWRAMRVQDEWFSDDRRIRDAVGMPADDGGVIVPTAHSRERLVCAICFGTFPAGRTRSAACSAHFYCDECWCGYIRAAVEDGPRCLSLRCPDPSCSAAVVRELVDEVADDAEEKARYARFALWSFVDESGGRVKWCPGRGCSRAVEFVGCAGDATEVFCECTHGFCWSCGEEAHRPVSCETVRAWLAKNVSDSETANWVLTNTKLCPKCRRPIEKNLGCMHMTCSTPCRYEFCWVCLGPWPHRSGCRSSYQESGMDAAQQRQQQAKASLDRYLYHYERWAVNAKSMQKALADMDELKRSELEKMAATLEIQVEDLEFLTMAYELIAYGRRVTRWVYAYGYYLDPDRDAAKRNLLDQLQDDANRRLEDLHHAAEVERMKFCGGQGGSAMNDMYRAYKEQLVKLTKVTRNYFGNLVKAFETDLPEFNSVKK</sequence>
<dbReference type="InterPro" id="IPR002867">
    <property type="entry name" value="IBR_dom"/>
</dbReference>
<evidence type="ECO:0000256" key="1">
    <source>
        <dbReference type="ARBA" id="ARBA00001798"/>
    </source>
</evidence>
<evidence type="ECO:0000256" key="13">
    <source>
        <dbReference type="SAM" id="MobiDB-lite"/>
    </source>
</evidence>
<organism evidence="15 16">
    <name type="scientific">Sorghum bicolor</name>
    <name type="common">Sorghum</name>
    <name type="synonym">Sorghum vulgare</name>
    <dbReference type="NCBI Taxonomy" id="4558"/>
    <lineage>
        <taxon>Eukaryota</taxon>
        <taxon>Viridiplantae</taxon>
        <taxon>Streptophyta</taxon>
        <taxon>Embryophyta</taxon>
        <taxon>Tracheophyta</taxon>
        <taxon>Spermatophyta</taxon>
        <taxon>Magnoliopsida</taxon>
        <taxon>Liliopsida</taxon>
        <taxon>Poales</taxon>
        <taxon>Poaceae</taxon>
        <taxon>PACMAD clade</taxon>
        <taxon>Panicoideae</taxon>
        <taxon>Andropogonodae</taxon>
        <taxon>Andropogoneae</taxon>
        <taxon>Sorghinae</taxon>
        <taxon>Sorghum</taxon>
    </lineage>
</organism>
<dbReference type="FunFam" id="3.30.40.10:FF:000019">
    <property type="entry name" value="RBR-type E3 ubiquitin transferase"/>
    <property type="match status" value="1"/>
</dbReference>
<comment type="cofactor">
    <cofactor evidence="2">
        <name>Zn(2+)</name>
        <dbReference type="ChEBI" id="CHEBI:29105"/>
    </cofactor>
</comment>
<comment type="pathway">
    <text evidence="4">Protein modification; protein ubiquitination.</text>
</comment>
<evidence type="ECO:0000256" key="4">
    <source>
        <dbReference type="ARBA" id="ARBA00004906"/>
    </source>
</evidence>
<dbReference type="PROSITE" id="PS51873">
    <property type="entry name" value="TRIAD"/>
    <property type="match status" value="1"/>
</dbReference>
<comment type="function">
    <text evidence="3">Might act as an E3 ubiquitin-protein ligase, or as part of E3 complex, which accepts ubiquitin from specific E2 ubiquitin-conjugating enzymes and then transfers it to substrates.</text>
</comment>
<keyword evidence="8" id="KW-0479">Metal-binding</keyword>
<dbReference type="InterPro" id="IPR013083">
    <property type="entry name" value="Znf_RING/FYVE/PHD"/>
</dbReference>
<dbReference type="AlphaFoldDB" id="A0A921R1E0"/>
<gene>
    <name evidence="15" type="ORF">BDA96_05G224500</name>
</gene>
<dbReference type="CDD" id="cd20346">
    <property type="entry name" value="BRcat_RBR_ANKIB1"/>
    <property type="match status" value="1"/>
</dbReference>
<keyword evidence="9" id="KW-0677">Repeat</keyword>
<feature type="region of interest" description="Disordered" evidence="13">
    <location>
        <begin position="1"/>
        <end position="106"/>
    </location>
</feature>
<dbReference type="Pfam" id="PF21235">
    <property type="entry name" value="UBA_ARI1"/>
    <property type="match status" value="1"/>
</dbReference>
<dbReference type="PANTHER" id="PTHR11685">
    <property type="entry name" value="RBR FAMILY RING FINGER AND IBR DOMAIN-CONTAINING"/>
    <property type="match status" value="1"/>
</dbReference>
<evidence type="ECO:0000256" key="9">
    <source>
        <dbReference type="ARBA" id="ARBA00022737"/>
    </source>
</evidence>
<dbReference type="GO" id="GO:0008270">
    <property type="term" value="F:zinc ion binding"/>
    <property type="evidence" value="ECO:0007669"/>
    <property type="project" value="UniProtKB-KW"/>
</dbReference>
<keyword evidence="10" id="KW-0863">Zinc-finger</keyword>
<keyword evidence="7" id="KW-0808">Transferase</keyword>
<comment type="similarity">
    <text evidence="5">Belongs to the RBR family. Ariadne subfamily.</text>
</comment>
<dbReference type="Gene3D" id="3.30.40.10">
    <property type="entry name" value="Zinc/RING finger domain, C3HC4 (zinc finger)"/>
    <property type="match status" value="1"/>
</dbReference>
<comment type="catalytic activity">
    <reaction evidence="1">
        <text>[E2 ubiquitin-conjugating enzyme]-S-ubiquitinyl-L-cysteine + [acceptor protein]-L-lysine = [E2 ubiquitin-conjugating enzyme]-L-cysteine + [acceptor protein]-N(6)-ubiquitinyl-L-lysine.</text>
        <dbReference type="EC" id="2.3.2.31"/>
    </reaction>
</comment>
<dbReference type="EMBL" id="CM027684">
    <property type="protein sequence ID" value="KAG0530872.1"/>
    <property type="molecule type" value="Genomic_DNA"/>
</dbReference>
<evidence type="ECO:0000256" key="5">
    <source>
        <dbReference type="ARBA" id="ARBA00005884"/>
    </source>
</evidence>
<dbReference type="EC" id="2.3.2.31" evidence="6"/>
<evidence type="ECO:0000256" key="12">
    <source>
        <dbReference type="ARBA" id="ARBA00022833"/>
    </source>
</evidence>
<feature type="compositionally biased region" description="Basic and acidic residues" evidence="13">
    <location>
        <begin position="44"/>
        <end position="53"/>
    </location>
</feature>
<dbReference type="SMART" id="SM00647">
    <property type="entry name" value="IBR"/>
    <property type="match status" value="2"/>
</dbReference>
<reference evidence="15" key="2">
    <citation type="submission" date="2020-10" db="EMBL/GenBank/DDBJ databases">
        <authorList>
            <person name="Cooper E.A."/>
            <person name="Brenton Z.W."/>
            <person name="Flinn B.S."/>
            <person name="Jenkins J."/>
            <person name="Shu S."/>
            <person name="Flowers D."/>
            <person name="Luo F."/>
            <person name="Wang Y."/>
            <person name="Xia P."/>
            <person name="Barry K."/>
            <person name="Daum C."/>
            <person name="Lipzen A."/>
            <person name="Yoshinaga Y."/>
            <person name="Schmutz J."/>
            <person name="Saski C."/>
            <person name="Vermerris W."/>
            <person name="Kresovich S."/>
        </authorList>
    </citation>
    <scope>NUCLEOTIDE SEQUENCE</scope>
</reference>
<dbReference type="InterPro" id="IPR044066">
    <property type="entry name" value="TRIAD_supradom"/>
</dbReference>
<feature type="domain" description="RING-type" evidence="14">
    <location>
        <begin position="211"/>
        <end position="428"/>
    </location>
</feature>
<evidence type="ECO:0000256" key="6">
    <source>
        <dbReference type="ARBA" id="ARBA00012251"/>
    </source>
</evidence>
<dbReference type="Proteomes" id="UP000807115">
    <property type="component" value="Chromosome 5"/>
</dbReference>
<dbReference type="InterPro" id="IPR031127">
    <property type="entry name" value="E3_UB_ligase_RBR"/>
</dbReference>
<dbReference type="GO" id="GO:0016567">
    <property type="term" value="P:protein ubiquitination"/>
    <property type="evidence" value="ECO:0007669"/>
    <property type="project" value="InterPro"/>
</dbReference>
<evidence type="ECO:0000313" key="16">
    <source>
        <dbReference type="Proteomes" id="UP000807115"/>
    </source>
</evidence>
<evidence type="ECO:0000313" key="15">
    <source>
        <dbReference type="EMBL" id="KAG0530872.1"/>
    </source>
</evidence>
<reference evidence="15" key="1">
    <citation type="journal article" date="2019" name="BMC Genomics">
        <title>A new reference genome for Sorghum bicolor reveals high levels of sequence similarity between sweet and grain genotypes: implications for the genetics of sugar metabolism.</title>
        <authorList>
            <person name="Cooper E.A."/>
            <person name="Brenton Z.W."/>
            <person name="Flinn B.S."/>
            <person name="Jenkins J."/>
            <person name="Shu S."/>
            <person name="Flowers D."/>
            <person name="Luo F."/>
            <person name="Wang Y."/>
            <person name="Xia P."/>
            <person name="Barry K."/>
            <person name="Daum C."/>
            <person name="Lipzen A."/>
            <person name="Yoshinaga Y."/>
            <person name="Schmutz J."/>
            <person name="Saski C."/>
            <person name="Vermerris W."/>
            <person name="Kresovich S."/>
        </authorList>
    </citation>
    <scope>NUCLEOTIDE SEQUENCE</scope>
</reference>
<keyword evidence="11" id="KW-0833">Ubl conjugation pathway</keyword>
<name>A0A921R1E0_SORBI</name>
<dbReference type="GO" id="GO:0061630">
    <property type="term" value="F:ubiquitin protein ligase activity"/>
    <property type="evidence" value="ECO:0007669"/>
    <property type="project" value="UniProtKB-EC"/>
</dbReference>
<protein>
    <recommendedName>
        <fullName evidence="6">RBR-type E3 ubiquitin transferase</fullName>
        <ecNumber evidence="6">2.3.2.31</ecNumber>
    </recommendedName>
</protein>
<proteinExistence type="inferred from homology"/>
<dbReference type="SUPFAM" id="SSF57850">
    <property type="entry name" value="RING/U-box"/>
    <property type="match status" value="3"/>
</dbReference>